<feature type="binding site" evidence="8">
    <location>
        <position position="173"/>
    </location>
    <ligand>
        <name>ATP</name>
        <dbReference type="ChEBI" id="CHEBI:30616"/>
    </ligand>
</feature>
<evidence type="ECO:0000256" key="6">
    <source>
        <dbReference type="ARBA" id="ARBA00022840"/>
    </source>
</evidence>
<sequence>MNLTQSYLNLPEIFYKKVHPTPVHEPQLIIWNDELAKELHIEETPEHLTGLLAGNEIPDSLTPIAQAYAGHQFGNFTMLGDGRAILLGERQAADGLSRDIQLKGSGRTPFSRGGDGRAALGPMLREYVMSEAMNELRIPTTRSLAVVYTGEGIQRESVLPGAILTRVAKSHLRVGTFQYARNYGTTEDLRALADYALAHFQIETNENPYHALLEHVIHQQAELLAKWQLVGFVHGVMNTDNMALSGETIDYGPCAFLDTYDPATVFSSIDRQGRYAYGNQPGIAGWNLARFAESLLPLLHEDPEQAAGDAQQILDQFPQSFQDAYNLGLIKKIGFLETTPENVRLANRLLELMASEKADFTLTFRSLTLGIPKTESVFRTEVGVRWLADWQQATAEEDSLELRKRMQQVNPALIPRNHLVQQALDIAEEVGNMQPFYELLTLVKNPFDYTQDQLTKQQLPPDTDQPFVTYCGT</sequence>
<dbReference type="EMBL" id="JBHSEF010000024">
    <property type="protein sequence ID" value="MFC4355746.1"/>
    <property type="molecule type" value="Genomic_DNA"/>
</dbReference>
<dbReference type="EC" id="2.7.7.108" evidence="8"/>
<gene>
    <name evidence="8" type="primary">ydiU</name>
    <name evidence="8" type="synonym">selO</name>
    <name evidence="9" type="ORF">ACFO0S_11850</name>
</gene>
<evidence type="ECO:0000313" key="9">
    <source>
        <dbReference type="EMBL" id="MFC4355746.1"/>
    </source>
</evidence>
<keyword evidence="2 8" id="KW-0808">Transferase</keyword>
<comment type="function">
    <text evidence="8">Nucleotidyltransferase involved in the post-translational modification of proteins. It can catalyze the addition of adenosine monophosphate (AMP) or uridine monophosphate (UMP) to a protein, resulting in modifications known as AMPylation and UMPylation.</text>
</comment>
<feature type="binding site" evidence="8">
    <location>
        <position position="82"/>
    </location>
    <ligand>
        <name>ATP</name>
        <dbReference type="ChEBI" id="CHEBI:30616"/>
    </ligand>
</feature>
<evidence type="ECO:0000256" key="5">
    <source>
        <dbReference type="ARBA" id="ARBA00022741"/>
    </source>
</evidence>
<keyword evidence="5 8" id="KW-0547">Nucleotide-binding</keyword>
<evidence type="ECO:0000256" key="2">
    <source>
        <dbReference type="ARBA" id="ARBA00022679"/>
    </source>
</evidence>
<feature type="binding site" evidence="8">
    <location>
        <position position="103"/>
    </location>
    <ligand>
        <name>ATP</name>
        <dbReference type="ChEBI" id="CHEBI:30616"/>
    </ligand>
</feature>
<reference evidence="10" key="1">
    <citation type="journal article" date="2019" name="Int. J. Syst. Evol. Microbiol.">
        <title>The Global Catalogue of Microorganisms (GCM) 10K type strain sequencing project: providing services to taxonomists for standard genome sequencing and annotation.</title>
        <authorList>
            <consortium name="The Broad Institute Genomics Platform"/>
            <consortium name="The Broad Institute Genome Sequencing Center for Infectious Disease"/>
            <person name="Wu L."/>
            <person name="Ma J."/>
        </authorList>
    </citation>
    <scope>NUCLEOTIDE SEQUENCE [LARGE SCALE GENOMIC DNA]</scope>
    <source>
        <strain evidence="10">CCUG 50353</strain>
    </source>
</reference>
<comment type="catalytic activity">
    <reaction evidence="8">
        <text>L-seryl-[protein] + ATP = 3-O-(5'-adenylyl)-L-seryl-[protein] + diphosphate</text>
        <dbReference type="Rhea" id="RHEA:58120"/>
        <dbReference type="Rhea" id="RHEA-COMP:9863"/>
        <dbReference type="Rhea" id="RHEA-COMP:15073"/>
        <dbReference type="ChEBI" id="CHEBI:29999"/>
        <dbReference type="ChEBI" id="CHEBI:30616"/>
        <dbReference type="ChEBI" id="CHEBI:33019"/>
        <dbReference type="ChEBI" id="CHEBI:142516"/>
        <dbReference type="EC" id="2.7.7.108"/>
    </reaction>
</comment>
<evidence type="ECO:0000313" key="10">
    <source>
        <dbReference type="Proteomes" id="UP001595733"/>
    </source>
</evidence>
<keyword evidence="10" id="KW-1185">Reference proteome</keyword>
<dbReference type="PANTHER" id="PTHR32057:SF14">
    <property type="entry name" value="PROTEIN ADENYLYLTRANSFERASE SELO, MITOCHONDRIAL"/>
    <property type="match status" value="1"/>
</dbReference>
<evidence type="ECO:0000256" key="4">
    <source>
        <dbReference type="ARBA" id="ARBA00022723"/>
    </source>
</evidence>
<comment type="caution">
    <text evidence="9">The sequence shown here is derived from an EMBL/GenBank/DDBJ whole genome shotgun (WGS) entry which is preliminary data.</text>
</comment>
<feature type="binding site" evidence="8">
    <location>
        <position position="116"/>
    </location>
    <ligand>
        <name>ATP</name>
        <dbReference type="ChEBI" id="CHEBI:30616"/>
    </ligand>
</feature>
<comment type="catalytic activity">
    <reaction evidence="8">
        <text>L-tyrosyl-[protein] + ATP = O-(5'-adenylyl)-L-tyrosyl-[protein] + diphosphate</text>
        <dbReference type="Rhea" id="RHEA:54288"/>
        <dbReference type="Rhea" id="RHEA-COMP:10136"/>
        <dbReference type="Rhea" id="RHEA-COMP:13846"/>
        <dbReference type="ChEBI" id="CHEBI:30616"/>
        <dbReference type="ChEBI" id="CHEBI:33019"/>
        <dbReference type="ChEBI" id="CHEBI:46858"/>
        <dbReference type="ChEBI" id="CHEBI:83624"/>
        <dbReference type="EC" id="2.7.7.108"/>
    </reaction>
</comment>
<keyword evidence="8" id="KW-0464">Manganese</keyword>
<dbReference type="InterPro" id="IPR003846">
    <property type="entry name" value="SelO"/>
</dbReference>
<dbReference type="PANTHER" id="PTHR32057">
    <property type="entry name" value="PROTEIN ADENYLYLTRANSFERASE SELO, MITOCHONDRIAL"/>
    <property type="match status" value="1"/>
</dbReference>
<keyword evidence="7 8" id="KW-0460">Magnesium</keyword>
<feature type="binding site" evidence="8">
    <location>
        <position position="166"/>
    </location>
    <ligand>
        <name>ATP</name>
        <dbReference type="ChEBI" id="CHEBI:30616"/>
    </ligand>
</feature>
<accession>A0ABV8UWM8</accession>
<comment type="catalytic activity">
    <reaction evidence="8">
        <text>L-threonyl-[protein] + ATP = 3-O-(5'-adenylyl)-L-threonyl-[protein] + diphosphate</text>
        <dbReference type="Rhea" id="RHEA:54292"/>
        <dbReference type="Rhea" id="RHEA-COMP:11060"/>
        <dbReference type="Rhea" id="RHEA-COMP:13847"/>
        <dbReference type="ChEBI" id="CHEBI:30013"/>
        <dbReference type="ChEBI" id="CHEBI:30616"/>
        <dbReference type="ChEBI" id="CHEBI:33019"/>
        <dbReference type="ChEBI" id="CHEBI:138113"/>
        <dbReference type="EC" id="2.7.7.108"/>
    </reaction>
</comment>
<dbReference type="Proteomes" id="UP001595733">
    <property type="component" value="Unassembled WGS sequence"/>
</dbReference>
<feature type="binding site" evidence="8">
    <location>
        <position position="250"/>
    </location>
    <ligand>
        <name>ATP</name>
        <dbReference type="ChEBI" id="CHEBI:30616"/>
    </ligand>
</feature>
<keyword evidence="3 8" id="KW-0548">Nucleotidyltransferase</keyword>
<dbReference type="RefSeq" id="WP_378142307.1">
    <property type="nucleotide sequence ID" value="NZ_JBHSEF010000024.1"/>
</dbReference>
<feature type="binding site" evidence="8">
    <location>
        <position position="83"/>
    </location>
    <ligand>
        <name>ATP</name>
        <dbReference type="ChEBI" id="CHEBI:30616"/>
    </ligand>
</feature>
<feature type="binding site" evidence="8">
    <location>
        <position position="241"/>
    </location>
    <ligand>
        <name>Mg(2+)</name>
        <dbReference type="ChEBI" id="CHEBI:18420"/>
    </ligand>
</feature>
<feature type="active site" description="Proton acceptor" evidence="8">
    <location>
        <position position="240"/>
    </location>
</feature>
<comment type="similarity">
    <text evidence="1 8">Belongs to the SELO family.</text>
</comment>
<feature type="binding site" evidence="8">
    <location>
        <position position="80"/>
    </location>
    <ligand>
        <name>ATP</name>
        <dbReference type="ChEBI" id="CHEBI:30616"/>
    </ligand>
</feature>
<organism evidence="9 10">
    <name type="scientific">Chryseomicrobium palamuruense</name>
    <dbReference type="NCBI Taxonomy" id="682973"/>
    <lineage>
        <taxon>Bacteria</taxon>
        <taxon>Bacillati</taxon>
        <taxon>Bacillota</taxon>
        <taxon>Bacilli</taxon>
        <taxon>Bacillales</taxon>
        <taxon>Caryophanaceae</taxon>
        <taxon>Chryseomicrobium</taxon>
    </lineage>
</organism>
<comment type="catalytic activity">
    <reaction evidence="8">
        <text>L-seryl-[protein] + UTP = O-(5'-uridylyl)-L-seryl-[protein] + diphosphate</text>
        <dbReference type="Rhea" id="RHEA:64604"/>
        <dbReference type="Rhea" id="RHEA-COMP:9863"/>
        <dbReference type="Rhea" id="RHEA-COMP:16635"/>
        <dbReference type="ChEBI" id="CHEBI:29999"/>
        <dbReference type="ChEBI" id="CHEBI:33019"/>
        <dbReference type="ChEBI" id="CHEBI:46398"/>
        <dbReference type="ChEBI" id="CHEBI:156051"/>
    </reaction>
</comment>
<dbReference type="NCBIfam" id="NF000658">
    <property type="entry name" value="PRK00029.1"/>
    <property type="match status" value="1"/>
</dbReference>
<evidence type="ECO:0000256" key="8">
    <source>
        <dbReference type="HAMAP-Rule" id="MF_00692"/>
    </source>
</evidence>
<dbReference type="Pfam" id="PF02696">
    <property type="entry name" value="SelO"/>
    <property type="match status" value="1"/>
</dbReference>
<protein>
    <recommendedName>
        <fullName evidence="8">Protein nucleotidyltransferase YdiU</fullName>
        <ecNumber evidence="8">2.7.7.-</ecNumber>
    </recommendedName>
    <alternativeName>
        <fullName evidence="8">Protein adenylyltransferase YdiU</fullName>
        <ecNumber evidence="8">2.7.7.108</ecNumber>
    </alternativeName>
    <alternativeName>
        <fullName evidence="8">Protein uridylyltransferase YdiU</fullName>
        <ecNumber evidence="8">2.7.7.-</ecNumber>
    </alternativeName>
</protein>
<comment type="catalytic activity">
    <reaction evidence="8">
        <text>L-histidyl-[protein] + UTP = N(tele)-(5'-uridylyl)-L-histidyl-[protein] + diphosphate</text>
        <dbReference type="Rhea" id="RHEA:83891"/>
        <dbReference type="Rhea" id="RHEA-COMP:9745"/>
        <dbReference type="Rhea" id="RHEA-COMP:20239"/>
        <dbReference type="ChEBI" id="CHEBI:29979"/>
        <dbReference type="ChEBI" id="CHEBI:33019"/>
        <dbReference type="ChEBI" id="CHEBI:46398"/>
        <dbReference type="ChEBI" id="CHEBI:233474"/>
    </reaction>
</comment>
<evidence type="ECO:0000256" key="7">
    <source>
        <dbReference type="ARBA" id="ARBA00022842"/>
    </source>
</evidence>
<comment type="catalytic activity">
    <reaction evidence="8">
        <text>L-tyrosyl-[protein] + UTP = O-(5'-uridylyl)-L-tyrosyl-[protein] + diphosphate</text>
        <dbReference type="Rhea" id="RHEA:83887"/>
        <dbReference type="Rhea" id="RHEA-COMP:10136"/>
        <dbReference type="Rhea" id="RHEA-COMP:20238"/>
        <dbReference type="ChEBI" id="CHEBI:33019"/>
        <dbReference type="ChEBI" id="CHEBI:46398"/>
        <dbReference type="ChEBI" id="CHEBI:46858"/>
        <dbReference type="ChEBI" id="CHEBI:90602"/>
    </reaction>
</comment>
<evidence type="ECO:0000256" key="3">
    <source>
        <dbReference type="ARBA" id="ARBA00022695"/>
    </source>
</evidence>
<dbReference type="HAMAP" id="MF_00692">
    <property type="entry name" value="SelO"/>
    <property type="match status" value="1"/>
</dbReference>
<evidence type="ECO:0000256" key="1">
    <source>
        <dbReference type="ARBA" id="ARBA00009747"/>
    </source>
</evidence>
<name>A0ABV8UWM8_9BACL</name>
<proteinExistence type="inferred from homology"/>
<keyword evidence="4 8" id="KW-0479">Metal-binding</keyword>
<feature type="binding site" evidence="8">
    <location>
        <position position="250"/>
    </location>
    <ligand>
        <name>Mg(2+)</name>
        <dbReference type="ChEBI" id="CHEBI:18420"/>
    </ligand>
</feature>
<feature type="binding site" evidence="8">
    <location>
        <position position="115"/>
    </location>
    <ligand>
        <name>ATP</name>
        <dbReference type="ChEBI" id="CHEBI:30616"/>
    </ligand>
</feature>
<comment type="cofactor">
    <cofactor evidence="8">
        <name>Mg(2+)</name>
        <dbReference type="ChEBI" id="CHEBI:18420"/>
    </cofactor>
    <cofactor evidence="8">
        <name>Mn(2+)</name>
        <dbReference type="ChEBI" id="CHEBI:29035"/>
    </cofactor>
</comment>
<keyword evidence="6 8" id="KW-0067">ATP-binding</keyword>
<dbReference type="EC" id="2.7.7.-" evidence="8"/>